<organism evidence="1 2">
    <name type="scientific">Popillia japonica</name>
    <name type="common">Japanese beetle</name>
    <dbReference type="NCBI Taxonomy" id="7064"/>
    <lineage>
        <taxon>Eukaryota</taxon>
        <taxon>Metazoa</taxon>
        <taxon>Ecdysozoa</taxon>
        <taxon>Arthropoda</taxon>
        <taxon>Hexapoda</taxon>
        <taxon>Insecta</taxon>
        <taxon>Pterygota</taxon>
        <taxon>Neoptera</taxon>
        <taxon>Endopterygota</taxon>
        <taxon>Coleoptera</taxon>
        <taxon>Polyphaga</taxon>
        <taxon>Scarabaeiformia</taxon>
        <taxon>Scarabaeidae</taxon>
        <taxon>Rutelinae</taxon>
        <taxon>Popillia</taxon>
    </lineage>
</organism>
<evidence type="ECO:0000313" key="2">
    <source>
        <dbReference type="Proteomes" id="UP001458880"/>
    </source>
</evidence>
<reference evidence="1 2" key="1">
    <citation type="journal article" date="2024" name="BMC Genomics">
        <title>De novo assembly and annotation of Popillia japonica's genome with initial clues to its potential as an invasive pest.</title>
        <authorList>
            <person name="Cucini C."/>
            <person name="Boschi S."/>
            <person name="Funari R."/>
            <person name="Cardaioli E."/>
            <person name="Iannotti N."/>
            <person name="Marturano G."/>
            <person name="Paoli F."/>
            <person name="Bruttini M."/>
            <person name="Carapelli A."/>
            <person name="Frati F."/>
            <person name="Nardi F."/>
        </authorList>
    </citation>
    <scope>NUCLEOTIDE SEQUENCE [LARGE SCALE GENOMIC DNA]</scope>
    <source>
        <strain evidence="1">DMR45628</strain>
    </source>
</reference>
<keyword evidence="2" id="KW-1185">Reference proteome</keyword>
<evidence type="ECO:0000313" key="1">
    <source>
        <dbReference type="EMBL" id="KAK9718781.1"/>
    </source>
</evidence>
<dbReference type="EMBL" id="JASPKY010000225">
    <property type="protein sequence ID" value="KAK9718781.1"/>
    <property type="molecule type" value="Genomic_DNA"/>
</dbReference>
<protein>
    <submittedName>
        <fullName evidence="1">Uncharacterized protein</fullName>
    </submittedName>
</protein>
<dbReference type="Proteomes" id="UP001458880">
    <property type="component" value="Unassembled WGS sequence"/>
</dbReference>
<dbReference type="AlphaFoldDB" id="A0AAW1KJB0"/>
<accession>A0AAW1KJB0</accession>
<name>A0AAW1KJB0_POPJA</name>
<gene>
    <name evidence="1" type="ORF">QE152_g23008</name>
</gene>
<proteinExistence type="predicted"/>
<sequence length="150" mass="17056">MSDMYYYLDKRKEAHKYRIGDVVAIKRTQFATQGKCKTRFLGPYKITAVRAHDRYDVEKLGNVEGPYGFLGPYKITAVRAHDRYDVEKLGNVEGPYATSTAADFMKPWAAPVEHYDDSSEEAETVFEDETSRSGRVVGFQTTPIINLAMQ</sequence>
<comment type="caution">
    <text evidence="1">The sequence shown here is derived from an EMBL/GenBank/DDBJ whole genome shotgun (WGS) entry which is preliminary data.</text>
</comment>